<evidence type="ECO:0000256" key="9">
    <source>
        <dbReference type="ARBA" id="ARBA00022989"/>
    </source>
</evidence>
<evidence type="ECO:0000256" key="8">
    <source>
        <dbReference type="ARBA" id="ARBA00022782"/>
    </source>
</evidence>
<sequence>MEPPSYPYGDTRQRSSSSSGLGTSASAAPPPKADPPPFDFQSQLGHMVWEAGTKQVQDTFKSYGRIDIFRPYFDVEPSQVRIRLLRSFVPRRPSQMVTSPDLYGPMMVVLTMVALLLFNMKSSGYVVPNGTLMGTSFFACFGSWLSLSGLLYVLCFLFGAEIPMLQLVSVFGYSMTSHCLVLLLTSIYHTSHDHLYFFILVGIFCIPSAIRMGLLVCIHARIPSHRVVLVGAAIALHTALIFYLHFGFHVMLEEIDQIIDGTEKGIENAVKGSLTLEA</sequence>
<keyword evidence="11 14" id="KW-0472">Membrane</keyword>
<comment type="caution">
    <text evidence="17">The sequence shown here is derived from an EMBL/GenBank/DDBJ whole genome shotgun (WGS) entry which is preliminary data.</text>
</comment>
<evidence type="ECO:0000256" key="10">
    <source>
        <dbReference type="ARBA" id="ARBA00023034"/>
    </source>
</evidence>
<evidence type="ECO:0000256" key="7">
    <source>
        <dbReference type="ARBA" id="ARBA00022692"/>
    </source>
</evidence>
<reference evidence="17 18" key="1">
    <citation type="submission" date="2019-10" db="EMBL/GenBank/DDBJ databases">
        <title>Assembly and Annotation for the nematode Trichostrongylus colubriformis.</title>
        <authorList>
            <person name="Martin J."/>
        </authorList>
    </citation>
    <scope>NUCLEOTIDE SEQUENCE [LARGE SCALE GENOMIC DNA]</scope>
    <source>
        <strain evidence="17">G859</strain>
        <tissue evidence="17">Whole worm</tissue>
    </source>
</reference>
<evidence type="ECO:0000256" key="6">
    <source>
        <dbReference type="ARBA" id="ARBA00022490"/>
    </source>
</evidence>
<comment type="function">
    <text evidence="13">Involved in the maintenance of the Golgi structure. May play a role in hematopoiesis.</text>
</comment>
<feature type="compositionally biased region" description="Pro residues" evidence="15">
    <location>
        <begin position="28"/>
        <end position="37"/>
    </location>
</feature>
<feature type="transmembrane region" description="Helical" evidence="14">
    <location>
        <begin position="102"/>
        <end position="120"/>
    </location>
</feature>
<evidence type="ECO:0000256" key="14">
    <source>
        <dbReference type="RuleBase" id="RU361264"/>
    </source>
</evidence>
<dbReference type="GO" id="GO:0005886">
    <property type="term" value="C:plasma membrane"/>
    <property type="evidence" value="ECO:0007669"/>
    <property type="project" value="UniProtKB-SubCell"/>
</dbReference>
<evidence type="ECO:0000256" key="11">
    <source>
        <dbReference type="ARBA" id="ARBA00023136"/>
    </source>
</evidence>
<evidence type="ECO:0000256" key="2">
    <source>
        <dbReference type="ARBA" id="ARBA00004496"/>
    </source>
</evidence>
<dbReference type="AlphaFoldDB" id="A0AAN8FBR3"/>
<feature type="transmembrane region" description="Helical" evidence="14">
    <location>
        <begin position="195"/>
        <end position="220"/>
    </location>
</feature>
<protein>
    <recommendedName>
        <fullName evidence="14">Protein YIPF</fullName>
    </recommendedName>
</protein>
<evidence type="ECO:0000256" key="4">
    <source>
        <dbReference type="ARBA" id="ARBA00010596"/>
    </source>
</evidence>
<evidence type="ECO:0000256" key="3">
    <source>
        <dbReference type="ARBA" id="ARBA00004651"/>
    </source>
</evidence>
<evidence type="ECO:0000256" key="5">
    <source>
        <dbReference type="ARBA" id="ARBA00022475"/>
    </source>
</evidence>
<dbReference type="GO" id="GO:0030154">
    <property type="term" value="P:cell differentiation"/>
    <property type="evidence" value="ECO:0007669"/>
    <property type="project" value="UniProtKB-KW"/>
</dbReference>
<keyword evidence="5" id="KW-1003">Cell membrane</keyword>
<feature type="transmembrane region" description="Helical" evidence="14">
    <location>
        <begin position="170"/>
        <end position="189"/>
    </location>
</feature>
<evidence type="ECO:0000256" key="1">
    <source>
        <dbReference type="ARBA" id="ARBA00004257"/>
    </source>
</evidence>
<keyword evidence="18" id="KW-1185">Reference proteome</keyword>
<proteinExistence type="inferred from homology"/>
<feature type="region of interest" description="Disordered" evidence="15">
    <location>
        <begin position="1"/>
        <end position="37"/>
    </location>
</feature>
<organism evidence="17 18">
    <name type="scientific">Trichostrongylus colubriformis</name>
    <name type="common">Black scour worm</name>
    <dbReference type="NCBI Taxonomy" id="6319"/>
    <lineage>
        <taxon>Eukaryota</taxon>
        <taxon>Metazoa</taxon>
        <taxon>Ecdysozoa</taxon>
        <taxon>Nematoda</taxon>
        <taxon>Chromadorea</taxon>
        <taxon>Rhabditida</taxon>
        <taxon>Rhabditina</taxon>
        <taxon>Rhabditomorpha</taxon>
        <taxon>Strongyloidea</taxon>
        <taxon>Trichostrongylidae</taxon>
        <taxon>Trichostrongylus</taxon>
    </lineage>
</organism>
<feature type="compositionally biased region" description="Low complexity" evidence="15">
    <location>
        <begin position="15"/>
        <end position="27"/>
    </location>
</feature>
<dbReference type="Pfam" id="PF04893">
    <property type="entry name" value="Yip1"/>
    <property type="match status" value="1"/>
</dbReference>
<keyword evidence="7 14" id="KW-0812">Transmembrane</keyword>
<keyword evidence="10" id="KW-0333">Golgi apparatus</keyword>
<keyword evidence="8" id="KW-0221">Differentiation</keyword>
<dbReference type="Proteomes" id="UP001331761">
    <property type="component" value="Unassembled WGS sequence"/>
</dbReference>
<evidence type="ECO:0000313" key="17">
    <source>
        <dbReference type="EMBL" id="KAK5976575.1"/>
    </source>
</evidence>
<keyword evidence="12" id="KW-0325">Glycoprotein</keyword>
<keyword evidence="6" id="KW-0963">Cytoplasm</keyword>
<feature type="transmembrane region" description="Helical" evidence="14">
    <location>
        <begin position="227"/>
        <end position="246"/>
    </location>
</feature>
<dbReference type="InterPro" id="IPR051521">
    <property type="entry name" value="tRNA_Mod/Golgi_Maint"/>
</dbReference>
<evidence type="ECO:0000256" key="15">
    <source>
        <dbReference type="SAM" id="MobiDB-lite"/>
    </source>
</evidence>
<dbReference type="PANTHER" id="PTHR15627:SF14">
    <property type="entry name" value="PROTEIN YIPF3"/>
    <property type="match status" value="1"/>
</dbReference>
<feature type="domain" description="Yip1" evidence="16">
    <location>
        <begin position="95"/>
        <end position="241"/>
    </location>
</feature>
<feature type="transmembrane region" description="Helical" evidence="14">
    <location>
        <begin position="132"/>
        <end position="158"/>
    </location>
</feature>
<dbReference type="EMBL" id="WIXE01011658">
    <property type="protein sequence ID" value="KAK5976575.1"/>
    <property type="molecule type" value="Genomic_DNA"/>
</dbReference>
<dbReference type="InterPro" id="IPR006977">
    <property type="entry name" value="Yip1_dom"/>
</dbReference>
<evidence type="ECO:0000259" key="16">
    <source>
        <dbReference type="Pfam" id="PF04893"/>
    </source>
</evidence>
<evidence type="ECO:0000256" key="13">
    <source>
        <dbReference type="ARBA" id="ARBA00024809"/>
    </source>
</evidence>
<name>A0AAN8FBR3_TRICO</name>
<gene>
    <name evidence="17" type="ORF">GCK32_005493</name>
</gene>
<accession>A0AAN8FBR3</accession>
<comment type="subcellular location">
    <subcellularLocation>
        <location evidence="3">Cell membrane</location>
        <topology evidence="3">Multi-pass membrane protein</topology>
    </subcellularLocation>
    <subcellularLocation>
        <location evidence="2">Cytoplasm</location>
    </subcellularLocation>
    <subcellularLocation>
        <location evidence="14">Golgi apparatus membrane</location>
        <topology evidence="14">Multi-pass membrane protein</topology>
    </subcellularLocation>
    <subcellularLocation>
        <location evidence="1">Golgi apparatus</location>
        <location evidence="1">cis-Golgi network membrane</location>
        <topology evidence="1">Multi-pass membrane protein</topology>
    </subcellularLocation>
</comment>
<comment type="similarity">
    <text evidence="4 14">Belongs to the YIP1 family.</text>
</comment>
<evidence type="ECO:0000313" key="18">
    <source>
        <dbReference type="Proteomes" id="UP001331761"/>
    </source>
</evidence>
<dbReference type="GO" id="GO:0000139">
    <property type="term" value="C:Golgi membrane"/>
    <property type="evidence" value="ECO:0007669"/>
    <property type="project" value="UniProtKB-SubCell"/>
</dbReference>
<dbReference type="PANTHER" id="PTHR15627">
    <property type="entry name" value="NATURAL KILLER CELL-SPECIFIC ANTIGEN KLIP1"/>
    <property type="match status" value="1"/>
</dbReference>
<keyword evidence="9 14" id="KW-1133">Transmembrane helix</keyword>
<evidence type="ECO:0000256" key="12">
    <source>
        <dbReference type="ARBA" id="ARBA00023180"/>
    </source>
</evidence>